<proteinExistence type="predicted"/>
<protein>
    <submittedName>
        <fullName evidence="4">Uncharacterized protein</fullName>
    </submittedName>
</protein>
<dbReference type="InterPro" id="IPR057727">
    <property type="entry name" value="WCX_dom"/>
</dbReference>
<dbReference type="RefSeq" id="WP_079423270.1">
    <property type="nucleotide sequence ID" value="NZ_MZGV01000014.1"/>
</dbReference>
<sequence>MQSSKKLKLLYLMKLFYEKTDEEHAINMNQILLYLENQGIKAERKSIYDDIEALRNYGLDIVGSKENGTFQYRLVSREFELAELKLLVDAVQCSKFITVDKSQKLIKKIESLVSSYEASQLQRQVYVGNRVKTMNESIYYNVDAIHTAINSNSKIQFKYYEWNVNKKMKLRREGKEYVVSPWTLSWDQENYYLIAYDSEAEIMKHYRVDKITEIQVNNLKRDGREVFEQFDIASYSKKMFGMFAGKEEDVKIQFTNNLVGVVLDRFGQDTILVPEDDEHFTINVRVSASQQFLAWVFGLGTGAKILEPENVVEQMRVEARKLLEQYS</sequence>
<dbReference type="InterPro" id="IPR051534">
    <property type="entry name" value="CBASS_pafABC_assoc_protein"/>
</dbReference>
<organism evidence="4 5">
    <name type="scientific">Clostridium oryzae</name>
    <dbReference type="NCBI Taxonomy" id="1450648"/>
    <lineage>
        <taxon>Bacteria</taxon>
        <taxon>Bacillati</taxon>
        <taxon>Bacillota</taxon>
        <taxon>Clostridia</taxon>
        <taxon>Eubacteriales</taxon>
        <taxon>Clostridiaceae</taxon>
        <taxon>Clostridium</taxon>
    </lineage>
</organism>
<dbReference type="PANTHER" id="PTHR34580">
    <property type="match status" value="1"/>
</dbReference>
<dbReference type="Pfam" id="PF25583">
    <property type="entry name" value="WCX"/>
    <property type="match status" value="1"/>
</dbReference>
<evidence type="ECO:0000313" key="5">
    <source>
        <dbReference type="Proteomes" id="UP000190080"/>
    </source>
</evidence>
<keyword evidence="5" id="KW-1185">Reference proteome</keyword>
<dbReference type="InterPro" id="IPR026881">
    <property type="entry name" value="WYL_dom"/>
</dbReference>
<dbReference type="EMBL" id="MZGV01000014">
    <property type="protein sequence ID" value="OPJ62572.1"/>
    <property type="molecule type" value="Genomic_DNA"/>
</dbReference>
<reference evidence="4 5" key="1">
    <citation type="submission" date="2017-03" db="EMBL/GenBank/DDBJ databases">
        <title>Genome sequence of Clostridium oryzae DSM 28571.</title>
        <authorList>
            <person name="Poehlein A."/>
            <person name="Daniel R."/>
        </authorList>
    </citation>
    <scope>NUCLEOTIDE SEQUENCE [LARGE SCALE GENOMIC DNA]</scope>
    <source>
        <strain evidence="4 5">DSM 28571</strain>
    </source>
</reference>
<dbReference type="STRING" id="1450648.CLORY_17020"/>
<name>A0A1V4IRC5_9CLOT</name>
<dbReference type="InterPro" id="IPR036390">
    <property type="entry name" value="WH_DNA-bd_sf"/>
</dbReference>
<feature type="domain" description="WCX" evidence="3">
    <location>
        <begin position="248"/>
        <end position="323"/>
    </location>
</feature>
<dbReference type="Pfam" id="PF13280">
    <property type="entry name" value="WYL"/>
    <property type="match status" value="1"/>
</dbReference>
<comment type="caution">
    <text evidence="4">The sequence shown here is derived from an EMBL/GenBank/DDBJ whole genome shotgun (WGS) entry which is preliminary data.</text>
</comment>
<evidence type="ECO:0000259" key="2">
    <source>
        <dbReference type="Pfam" id="PF16902"/>
    </source>
</evidence>
<evidence type="ECO:0000259" key="1">
    <source>
        <dbReference type="Pfam" id="PF13280"/>
    </source>
</evidence>
<dbReference type="Proteomes" id="UP000190080">
    <property type="component" value="Unassembled WGS sequence"/>
</dbReference>
<evidence type="ECO:0000259" key="3">
    <source>
        <dbReference type="Pfam" id="PF25583"/>
    </source>
</evidence>
<dbReference type="SUPFAM" id="SSF46785">
    <property type="entry name" value="Winged helix' DNA-binding domain"/>
    <property type="match status" value="1"/>
</dbReference>
<dbReference type="PROSITE" id="PS52050">
    <property type="entry name" value="WYL"/>
    <property type="match status" value="1"/>
</dbReference>
<dbReference type="InterPro" id="IPR031655">
    <property type="entry name" value="FokI_D3"/>
</dbReference>
<feature type="domain" description="WYL" evidence="1">
    <location>
        <begin position="142"/>
        <end position="216"/>
    </location>
</feature>
<gene>
    <name evidence="4" type="ORF">CLORY_17020</name>
</gene>
<dbReference type="AlphaFoldDB" id="A0A1V4IRC5"/>
<feature type="domain" description="FokI D3" evidence="2">
    <location>
        <begin position="23"/>
        <end position="62"/>
    </location>
</feature>
<dbReference type="Pfam" id="PF16902">
    <property type="entry name" value="FokI_D3"/>
    <property type="match status" value="1"/>
</dbReference>
<evidence type="ECO:0000313" key="4">
    <source>
        <dbReference type="EMBL" id="OPJ62572.1"/>
    </source>
</evidence>
<accession>A0A1V4IRC5</accession>
<dbReference type="PANTHER" id="PTHR34580:SF1">
    <property type="entry name" value="PROTEIN PAFC"/>
    <property type="match status" value="1"/>
</dbReference>